<comment type="caution">
    <text evidence="1">The sequence shown here is derived from an EMBL/GenBank/DDBJ whole genome shotgun (WGS) entry which is preliminary data.</text>
</comment>
<dbReference type="AlphaFoldDB" id="A0A4Y2Q1E6"/>
<gene>
    <name evidence="1" type="ORF">AVEN_173546_1</name>
</gene>
<evidence type="ECO:0000313" key="1">
    <source>
        <dbReference type="EMBL" id="GBN56367.1"/>
    </source>
</evidence>
<dbReference type="Proteomes" id="UP000499080">
    <property type="component" value="Unassembled WGS sequence"/>
</dbReference>
<dbReference type="EMBL" id="BGPR01012508">
    <property type="protein sequence ID" value="GBN56367.1"/>
    <property type="molecule type" value="Genomic_DNA"/>
</dbReference>
<organism evidence="1 2">
    <name type="scientific">Araneus ventricosus</name>
    <name type="common">Orbweaver spider</name>
    <name type="synonym">Epeira ventricosa</name>
    <dbReference type="NCBI Taxonomy" id="182803"/>
    <lineage>
        <taxon>Eukaryota</taxon>
        <taxon>Metazoa</taxon>
        <taxon>Ecdysozoa</taxon>
        <taxon>Arthropoda</taxon>
        <taxon>Chelicerata</taxon>
        <taxon>Arachnida</taxon>
        <taxon>Araneae</taxon>
        <taxon>Araneomorphae</taxon>
        <taxon>Entelegynae</taxon>
        <taxon>Araneoidea</taxon>
        <taxon>Araneidae</taxon>
        <taxon>Araneus</taxon>
    </lineage>
</organism>
<protein>
    <submittedName>
        <fullName evidence="1">Uncharacterized protein</fullName>
    </submittedName>
</protein>
<sequence>MLSNGLSFRELRRRFALLPAVGTRRIDVDCGLVSASVVSRVVTINSSRIKEARRRHCIRSLERSRDICKSTRLRNGTSVRISQSKNANLERLESWSRHTPLEQVFSVLRQTTDTYGYE</sequence>
<accession>A0A4Y2Q1E6</accession>
<keyword evidence="2" id="KW-1185">Reference proteome</keyword>
<evidence type="ECO:0000313" key="2">
    <source>
        <dbReference type="Proteomes" id="UP000499080"/>
    </source>
</evidence>
<reference evidence="1 2" key="1">
    <citation type="journal article" date="2019" name="Sci. Rep.">
        <title>Orb-weaving spider Araneus ventricosus genome elucidates the spidroin gene catalogue.</title>
        <authorList>
            <person name="Kono N."/>
            <person name="Nakamura H."/>
            <person name="Ohtoshi R."/>
            <person name="Moran D.A.P."/>
            <person name="Shinohara A."/>
            <person name="Yoshida Y."/>
            <person name="Fujiwara M."/>
            <person name="Mori M."/>
            <person name="Tomita M."/>
            <person name="Arakawa K."/>
        </authorList>
    </citation>
    <scope>NUCLEOTIDE SEQUENCE [LARGE SCALE GENOMIC DNA]</scope>
</reference>
<name>A0A4Y2Q1E6_ARAVE</name>
<proteinExistence type="predicted"/>